<sequence length="434" mass="49595">MRHLHWFRSDLRLNDNPALASHAAAESLLCLYLMPKPKPWCNLTGIGEQRDRFLRESLIELKRDLQDLGQDLLVLEGSPELVIPHLVERYGITEVSVSEHPGWEEKQSLAYLTGKLSIPIQIYRGNSLFTQSDLPMELEDFPKVFSPFRRKAEKLSVRGPKAAPEQLPPPPSAQFDAVPPSSNKPHPGLPIPGGRRAGLRRLKQFIWDDESITEYKQTRNCLDGFDGSSTFSPWLANGNLSVREVAHRIFDFERQRVSNESTYWLFFELLWREFFYWRAEVDGKSMFMLSGKTGKPRRSTFEPRNFARWCAGDTNYPIVNALMRQLVATGWMSNRGRQIAASCLINELDGDWRFGAAFFEKHLIDYDVGSNYGNWQYIAGVGSDPRGGRHFNLSKQTAEHDPSGLFIAKWGGVRPHQPDFVTDAADWPIENEKV</sequence>
<dbReference type="InterPro" id="IPR014729">
    <property type="entry name" value="Rossmann-like_a/b/a_fold"/>
</dbReference>
<evidence type="ECO:0000259" key="8">
    <source>
        <dbReference type="PROSITE" id="PS51645"/>
    </source>
</evidence>
<dbReference type="SUPFAM" id="SSF48173">
    <property type="entry name" value="Cryptochrome/photolyase FAD-binding domain"/>
    <property type="match status" value="1"/>
</dbReference>
<reference evidence="9 10" key="1">
    <citation type="submission" date="2019-02" db="EMBL/GenBank/DDBJ databases">
        <title>Halieaceae_genomes.</title>
        <authorList>
            <person name="Li S.-H."/>
        </authorList>
    </citation>
    <scope>NUCLEOTIDE SEQUENCE [LARGE SCALE GENOMIC DNA]</scope>
    <source>
        <strain evidence="9 10">JH123</strain>
    </source>
</reference>
<dbReference type="PRINTS" id="PR00147">
    <property type="entry name" value="DNAPHOTLYASE"/>
</dbReference>
<dbReference type="Gene3D" id="1.10.579.10">
    <property type="entry name" value="DNA Cyclobutane Dipyrimidine Photolyase, subunit A, domain 3"/>
    <property type="match status" value="1"/>
</dbReference>
<dbReference type="Gene3D" id="1.25.40.80">
    <property type="match status" value="1"/>
</dbReference>
<keyword evidence="5 6" id="KW-0157">Chromophore</keyword>
<dbReference type="InterPro" id="IPR036134">
    <property type="entry name" value="Crypto/Photolyase_FAD-like_sf"/>
</dbReference>
<dbReference type="InterPro" id="IPR002081">
    <property type="entry name" value="Cryptochrome/DNA_photolyase_1"/>
</dbReference>
<dbReference type="InterPro" id="IPR006050">
    <property type="entry name" value="DNA_photolyase_N"/>
</dbReference>
<comment type="function">
    <text evidence="6">May have a photoreceptor function.</text>
</comment>
<dbReference type="InterPro" id="IPR014133">
    <property type="entry name" value="Cry_DASH"/>
</dbReference>
<gene>
    <name evidence="9" type="ORF">E0F26_05030</name>
</gene>
<dbReference type="PROSITE" id="PS51645">
    <property type="entry name" value="PHR_CRY_ALPHA_BETA"/>
    <property type="match status" value="1"/>
</dbReference>
<organism evidence="9 10">
    <name type="scientific">Candidatus Paraluminiphilus aquimaris</name>
    <dbReference type="NCBI Taxonomy" id="2518994"/>
    <lineage>
        <taxon>Bacteria</taxon>
        <taxon>Pseudomonadati</taxon>
        <taxon>Pseudomonadota</taxon>
        <taxon>Gammaproteobacteria</taxon>
        <taxon>Cellvibrionales</taxon>
        <taxon>Halieaceae</taxon>
        <taxon>Candidatus Paraluminiphilus</taxon>
    </lineage>
</organism>
<evidence type="ECO:0000256" key="4">
    <source>
        <dbReference type="ARBA" id="ARBA00022827"/>
    </source>
</evidence>
<evidence type="ECO:0000256" key="7">
    <source>
        <dbReference type="SAM" id="MobiDB-lite"/>
    </source>
</evidence>
<comment type="cofactor">
    <cofactor evidence="6">
        <name>FAD</name>
        <dbReference type="ChEBI" id="CHEBI:57692"/>
    </cofactor>
    <text evidence="6">Binds 1 FAD per subunit.</text>
</comment>
<dbReference type="SUPFAM" id="SSF52425">
    <property type="entry name" value="Cryptochrome/photolyase, N-terminal domain"/>
    <property type="match status" value="1"/>
</dbReference>
<dbReference type="Pfam" id="PF03441">
    <property type="entry name" value="FAD_binding_7"/>
    <property type="match status" value="1"/>
</dbReference>
<dbReference type="PANTHER" id="PTHR11455:SF22">
    <property type="entry name" value="CRYPTOCHROME DASH"/>
    <property type="match status" value="1"/>
</dbReference>
<feature type="domain" description="Photolyase/cryptochrome alpha/beta" evidence="8">
    <location>
        <begin position="1"/>
        <end position="128"/>
    </location>
</feature>
<dbReference type="EMBL" id="CP036501">
    <property type="protein sequence ID" value="UZP74144.1"/>
    <property type="molecule type" value="Genomic_DNA"/>
</dbReference>
<evidence type="ECO:0000313" key="10">
    <source>
        <dbReference type="Proteomes" id="UP001317963"/>
    </source>
</evidence>
<dbReference type="NCBIfam" id="TIGR02765">
    <property type="entry name" value="crypto_DASH"/>
    <property type="match status" value="1"/>
</dbReference>
<evidence type="ECO:0000256" key="1">
    <source>
        <dbReference type="ARBA" id="ARBA00005862"/>
    </source>
</evidence>
<name>A0ABY6Q6A0_9GAMM</name>
<protein>
    <recommendedName>
        <fullName evidence="2 6">Cryptochrome DASH</fullName>
    </recommendedName>
</protein>
<evidence type="ECO:0000256" key="2">
    <source>
        <dbReference type="ARBA" id="ARBA00017881"/>
    </source>
</evidence>
<keyword evidence="10" id="KW-1185">Reference proteome</keyword>
<comment type="similarity">
    <text evidence="1 6">Belongs to the DNA photolyase class-1 family.</text>
</comment>
<dbReference type="Proteomes" id="UP001317963">
    <property type="component" value="Chromosome"/>
</dbReference>
<accession>A0ABY6Q6A0</accession>
<feature type="region of interest" description="Disordered" evidence="7">
    <location>
        <begin position="156"/>
        <end position="193"/>
    </location>
</feature>
<dbReference type="PANTHER" id="PTHR11455">
    <property type="entry name" value="CRYPTOCHROME"/>
    <property type="match status" value="1"/>
</dbReference>
<evidence type="ECO:0000313" key="9">
    <source>
        <dbReference type="EMBL" id="UZP74144.1"/>
    </source>
</evidence>
<dbReference type="Gene3D" id="3.40.50.620">
    <property type="entry name" value="HUPs"/>
    <property type="match status" value="1"/>
</dbReference>
<keyword evidence="3 6" id="KW-0285">Flavoprotein</keyword>
<evidence type="ECO:0000256" key="5">
    <source>
        <dbReference type="ARBA" id="ARBA00022991"/>
    </source>
</evidence>
<evidence type="ECO:0000256" key="3">
    <source>
        <dbReference type="ARBA" id="ARBA00022630"/>
    </source>
</evidence>
<proteinExistence type="inferred from homology"/>
<evidence type="ECO:0000256" key="6">
    <source>
        <dbReference type="RuleBase" id="RU367151"/>
    </source>
</evidence>
<keyword evidence="4 6" id="KW-0274">FAD</keyword>
<dbReference type="InterPro" id="IPR005101">
    <property type="entry name" value="Cryptochr/Photolyase_FAD-bd"/>
</dbReference>
<dbReference type="Pfam" id="PF00875">
    <property type="entry name" value="DNA_photolyase"/>
    <property type="match status" value="1"/>
</dbReference>
<dbReference type="RefSeq" id="WP_279242949.1">
    <property type="nucleotide sequence ID" value="NZ_CP036501.1"/>
</dbReference>
<dbReference type="InterPro" id="IPR036155">
    <property type="entry name" value="Crypto/Photolyase_N_sf"/>
</dbReference>
<comment type="cofactor">
    <cofactor evidence="6">
        <name>(6R)-5,10-methylene-5,6,7,8-tetrahydrofolate</name>
        <dbReference type="ChEBI" id="CHEBI:15636"/>
    </cofactor>
    <text evidence="6">Binds 1 5,10-methenyltetrahydrofolate (MTHF) per subunit.</text>
</comment>